<evidence type="ECO:0000256" key="2">
    <source>
        <dbReference type="ARBA" id="ARBA00001946"/>
    </source>
</evidence>
<dbReference type="InterPro" id="IPR052170">
    <property type="entry name" value="M29_Exopeptidase"/>
</dbReference>
<keyword evidence="8" id="KW-0378">Hydrolase</keyword>
<dbReference type="InterPro" id="IPR000787">
    <property type="entry name" value="Peptidase_M29"/>
</dbReference>
<keyword evidence="9" id="KW-0482">Metalloprotease</keyword>
<accession>A0A1H0BRE1</accession>
<comment type="cofactor">
    <cofactor evidence="2">
        <name>Mg(2+)</name>
        <dbReference type="ChEBI" id="CHEBI:18420"/>
    </cofactor>
</comment>
<comment type="cofactor">
    <cofactor evidence="1">
        <name>Co(2+)</name>
        <dbReference type="ChEBI" id="CHEBI:48828"/>
    </cofactor>
</comment>
<dbReference type="GO" id="GO:0006508">
    <property type="term" value="P:proteolysis"/>
    <property type="evidence" value="ECO:0007669"/>
    <property type="project" value="UniProtKB-KW"/>
</dbReference>
<keyword evidence="5 10" id="KW-0031">Aminopeptidase</keyword>
<proteinExistence type="inferred from homology"/>
<evidence type="ECO:0000313" key="10">
    <source>
        <dbReference type="EMBL" id="SDN48198.1"/>
    </source>
</evidence>
<evidence type="ECO:0000256" key="3">
    <source>
        <dbReference type="ARBA" id="ARBA00001947"/>
    </source>
</evidence>
<dbReference type="Pfam" id="PF02073">
    <property type="entry name" value="Peptidase_M29"/>
    <property type="match status" value="1"/>
</dbReference>
<sequence>MLSTQELSDIAKRVVHHSLEIKRGEKVLIDIEGEAEEFSNQLMIEIYHAGAYPFLKSTRVSNLKKLIAGATKESLNLWLRHEQYKAEGMDAYIGIKAEENIFEYNDIPRDQYQLYQQNFSQPLQLDYLGKNKWILMRYPTKGMAQLAKLGSEELRTIFYQSCTMDYKKLSENVKPLKERLSKSKTVTVTSPDTDFTFSIQHMDSFMCDGRYNLPDGEIFTAPIRDSVNGVIHFNCPTSFQGYVLEDVRFEFVDGKIASYQGNDRDLLKRILETDDGASYIGEFGIGLNPFITKPMNNILFDEKMSGSLHLAIGQAFPMANNGNKSAIHLDFVLNQQSSHGGGSLYFDKELIRKDGIFIPKDLKNLNGVKGI</sequence>
<protein>
    <submittedName>
        <fullName evidence="10">Leucyl aminopeptidase (Aminopeptidase T)</fullName>
    </submittedName>
</protein>
<dbReference type="Proteomes" id="UP000199544">
    <property type="component" value="Unassembled WGS sequence"/>
</dbReference>
<dbReference type="PANTHER" id="PTHR34448:SF1">
    <property type="entry name" value="BLL6088 PROTEIN"/>
    <property type="match status" value="1"/>
</dbReference>
<evidence type="ECO:0000256" key="4">
    <source>
        <dbReference type="ARBA" id="ARBA00008236"/>
    </source>
</evidence>
<evidence type="ECO:0000256" key="9">
    <source>
        <dbReference type="ARBA" id="ARBA00023049"/>
    </source>
</evidence>
<name>A0A1H0BRE1_9BACL</name>
<dbReference type="STRING" id="459525.SAMN04488137_4630"/>
<dbReference type="GO" id="GO:0046872">
    <property type="term" value="F:metal ion binding"/>
    <property type="evidence" value="ECO:0007669"/>
    <property type="project" value="UniProtKB-KW"/>
</dbReference>
<organism evidence="10 11">
    <name type="scientific">Fictibacillus solisalsi</name>
    <dbReference type="NCBI Taxonomy" id="459525"/>
    <lineage>
        <taxon>Bacteria</taxon>
        <taxon>Bacillati</taxon>
        <taxon>Bacillota</taxon>
        <taxon>Bacilli</taxon>
        <taxon>Bacillales</taxon>
        <taxon>Fictibacillaceae</taxon>
        <taxon>Fictibacillus</taxon>
    </lineage>
</organism>
<evidence type="ECO:0000256" key="5">
    <source>
        <dbReference type="ARBA" id="ARBA00022438"/>
    </source>
</evidence>
<evidence type="ECO:0000256" key="7">
    <source>
        <dbReference type="ARBA" id="ARBA00022723"/>
    </source>
</evidence>
<keyword evidence="7" id="KW-0479">Metal-binding</keyword>
<keyword evidence="11" id="KW-1185">Reference proteome</keyword>
<dbReference type="GO" id="GO:0004177">
    <property type="term" value="F:aminopeptidase activity"/>
    <property type="evidence" value="ECO:0007669"/>
    <property type="project" value="UniProtKB-KW"/>
</dbReference>
<dbReference type="AlphaFoldDB" id="A0A1H0BRE1"/>
<evidence type="ECO:0000256" key="6">
    <source>
        <dbReference type="ARBA" id="ARBA00022670"/>
    </source>
</evidence>
<evidence type="ECO:0000256" key="8">
    <source>
        <dbReference type="ARBA" id="ARBA00022801"/>
    </source>
</evidence>
<reference evidence="11" key="1">
    <citation type="submission" date="2016-10" db="EMBL/GenBank/DDBJ databases">
        <authorList>
            <person name="Varghese N."/>
            <person name="Submissions S."/>
        </authorList>
    </citation>
    <scope>NUCLEOTIDE SEQUENCE [LARGE SCALE GENOMIC DNA]</scope>
    <source>
        <strain evidence="11">CGMCC 1.6854</strain>
    </source>
</reference>
<dbReference type="OrthoDB" id="9803993at2"/>
<comment type="similarity">
    <text evidence="4">Belongs to the peptidase M29 family.</text>
</comment>
<dbReference type="GO" id="GO:0008237">
    <property type="term" value="F:metallopeptidase activity"/>
    <property type="evidence" value="ECO:0007669"/>
    <property type="project" value="UniProtKB-KW"/>
</dbReference>
<dbReference type="InterPro" id="IPR035097">
    <property type="entry name" value="M29_N-terminal"/>
</dbReference>
<dbReference type="SUPFAM" id="SSF144052">
    <property type="entry name" value="Thermophilic metalloprotease-like"/>
    <property type="match status" value="1"/>
</dbReference>
<dbReference type="Gene3D" id="3.40.1830.10">
    <property type="entry name" value="Thermophilic metalloprotease (M29)"/>
    <property type="match status" value="1"/>
</dbReference>
<evidence type="ECO:0000313" key="11">
    <source>
        <dbReference type="Proteomes" id="UP000199544"/>
    </source>
</evidence>
<dbReference type="PANTHER" id="PTHR34448">
    <property type="entry name" value="AMINOPEPTIDASE"/>
    <property type="match status" value="1"/>
</dbReference>
<comment type="cofactor">
    <cofactor evidence="3">
        <name>Zn(2+)</name>
        <dbReference type="ChEBI" id="CHEBI:29105"/>
    </cofactor>
</comment>
<evidence type="ECO:0000256" key="1">
    <source>
        <dbReference type="ARBA" id="ARBA00001941"/>
    </source>
</evidence>
<dbReference type="EMBL" id="FNHW01000005">
    <property type="protein sequence ID" value="SDN48198.1"/>
    <property type="molecule type" value="Genomic_DNA"/>
</dbReference>
<keyword evidence="6" id="KW-0645">Protease</keyword>
<gene>
    <name evidence="10" type="ORF">SAMN04488137_4630</name>
</gene>